<proteinExistence type="predicted"/>
<evidence type="ECO:0000313" key="1">
    <source>
        <dbReference type="EMBL" id="KAJ4949988.1"/>
    </source>
</evidence>
<dbReference type="EMBL" id="JAMYWD010000012">
    <property type="protein sequence ID" value="KAJ4949988.1"/>
    <property type="molecule type" value="Genomic_DNA"/>
</dbReference>
<reference evidence="1" key="1">
    <citation type="journal article" date="2023" name="Plant J.">
        <title>The genome of the king protea, Protea cynaroides.</title>
        <authorList>
            <person name="Chang J."/>
            <person name="Duong T.A."/>
            <person name="Schoeman C."/>
            <person name="Ma X."/>
            <person name="Roodt D."/>
            <person name="Barker N."/>
            <person name="Li Z."/>
            <person name="Van de Peer Y."/>
            <person name="Mizrachi E."/>
        </authorList>
    </citation>
    <scope>NUCLEOTIDE SEQUENCE</scope>
    <source>
        <tissue evidence="1">Young leaves</tissue>
    </source>
</reference>
<organism evidence="1 2">
    <name type="scientific">Protea cynaroides</name>
    <dbReference type="NCBI Taxonomy" id="273540"/>
    <lineage>
        <taxon>Eukaryota</taxon>
        <taxon>Viridiplantae</taxon>
        <taxon>Streptophyta</taxon>
        <taxon>Embryophyta</taxon>
        <taxon>Tracheophyta</taxon>
        <taxon>Spermatophyta</taxon>
        <taxon>Magnoliopsida</taxon>
        <taxon>Proteales</taxon>
        <taxon>Proteaceae</taxon>
        <taxon>Protea</taxon>
    </lineage>
</organism>
<accession>A0A9Q0GNZ5</accession>
<sequence length="274" mass="28757">MSVDGSRLSVPEAGVIGVGKGYGRGSGLSSNPNAVVLWDREVFLNPTMSSLGEQMIVLLAVMSGLSFMVNLVMEKGLDQLNLVFTVGGSDDPVGGINCQVRVADHHEDLDQIARSVVDGSGRKSFRVPRVSGSSGLSYVGRSRNPTLSMVNARIQSDTEGHLLGQVSSVSQIFVVNPLLGEFLSISHVRNTSSGSHGSLGVLQVTMADVSHVQALIQTEAVSVVSQSMGEALRSSGQNGGVTVGVSDLETQRLDLGIFLGFPPMGLEKANFVMS</sequence>
<comment type="caution">
    <text evidence="1">The sequence shown here is derived from an EMBL/GenBank/DDBJ whole genome shotgun (WGS) entry which is preliminary data.</text>
</comment>
<keyword evidence="2" id="KW-1185">Reference proteome</keyword>
<protein>
    <submittedName>
        <fullName evidence="1">Uncharacterized protein</fullName>
    </submittedName>
</protein>
<gene>
    <name evidence="1" type="ORF">NE237_026820</name>
</gene>
<evidence type="ECO:0000313" key="2">
    <source>
        <dbReference type="Proteomes" id="UP001141806"/>
    </source>
</evidence>
<dbReference type="AlphaFoldDB" id="A0A9Q0GNZ5"/>
<name>A0A9Q0GNZ5_9MAGN</name>
<dbReference type="Proteomes" id="UP001141806">
    <property type="component" value="Unassembled WGS sequence"/>
</dbReference>